<dbReference type="InterPro" id="IPR039567">
    <property type="entry name" value="Gly-zipper"/>
</dbReference>
<feature type="signal peptide" evidence="1">
    <location>
        <begin position="1"/>
        <end position="21"/>
    </location>
</feature>
<feature type="domain" description="Glycine zipper" evidence="2">
    <location>
        <begin position="25"/>
        <end position="65"/>
    </location>
</feature>
<proteinExistence type="predicted"/>
<gene>
    <name evidence="3" type="ORF">SAMN04488498_103107</name>
</gene>
<name>A0A1I3XBE0_9HYPH</name>
<dbReference type="AlphaFoldDB" id="A0A1I3XBE0"/>
<evidence type="ECO:0000259" key="2">
    <source>
        <dbReference type="Pfam" id="PF13488"/>
    </source>
</evidence>
<evidence type="ECO:0000313" key="4">
    <source>
        <dbReference type="Proteomes" id="UP000323300"/>
    </source>
</evidence>
<keyword evidence="1" id="KW-0732">Signal</keyword>
<dbReference type="Proteomes" id="UP000323300">
    <property type="component" value="Unassembled WGS sequence"/>
</dbReference>
<reference evidence="3 4" key="1">
    <citation type="submission" date="2016-10" db="EMBL/GenBank/DDBJ databases">
        <authorList>
            <person name="Varghese N."/>
            <person name="Submissions S."/>
        </authorList>
    </citation>
    <scope>NUCLEOTIDE SEQUENCE [LARGE SCALE GENOMIC DNA]</scope>
    <source>
        <strain evidence="3 4">DSM 21822</strain>
    </source>
</reference>
<protein>
    <submittedName>
        <fullName evidence="3">Glycine zipper</fullName>
    </submittedName>
</protein>
<evidence type="ECO:0000313" key="3">
    <source>
        <dbReference type="EMBL" id="SFK16737.1"/>
    </source>
</evidence>
<dbReference type="RefSeq" id="WP_342211602.1">
    <property type="nucleotide sequence ID" value="NZ_FOSL01000003.1"/>
</dbReference>
<sequence>MMRNVLFALAATLAITGCTTAEQTAVVGGAAGAAIGGIAGGWEGAAIGAGAGAIGGYLLGRAADRPGYCRYRDRRTGRVYVERCS</sequence>
<accession>A0A1I3XBE0</accession>
<dbReference type="PROSITE" id="PS51257">
    <property type="entry name" value="PROKAR_LIPOPROTEIN"/>
    <property type="match status" value="1"/>
</dbReference>
<dbReference type="Pfam" id="PF13488">
    <property type="entry name" value="Gly-zipper_Omp"/>
    <property type="match status" value="1"/>
</dbReference>
<keyword evidence="4" id="KW-1185">Reference proteome</keyword>
<evidence type="ECO:0000256" key="1">
    <source>
        <dbReference type="SAM" id="SignalP"/>
    </source>
</evidence>
<feature type="chain" id="PRO_5009302361" evidence="1">
    <location>
        <begin position="22"/>
        <end position="85"/>
    </location>
</feature>
<organism evidence="3 4">
    <name type="scientific">Neomesorhizobium albiziae</name>
    <dbReference type="NCBI Taxonomy" id="335020"/>
    <lineage>
        <taxon>Bacteria</taxon>
        <taxon>Pseudomonadati</taxon>
        <taxon>Pseudomonadota</taxon>
        <taxon>Alphaproteobacteria</taxon>
        <taxon>Hyphomicrobiales</taxon>
        <taxon>Phyllobacteriaceae</taxon>
        <taxon>Neomesorhizobium</taxon>
    </lineage>
</organism>
<dbReference type="EMBL" id="FOSL01000003">
    <property type="protein sequence ID" value="SFK16737.1"/>
    <property type="molecule type" value="Genomic_DNA"/>
</dbReference>